<keyword evidence="4" id="KW-0245">EGF-like domain</keyword>
<sequence length="566" mass="62560">MGSRSAGAMLWLLVCAALLLGCCQGRFVVEKNSLKVTAPDDLKGTYECAIGNFGVPQYGGTMVGIVAYPKANRKACKSFDDFDISYKAKPGAFPTFLLVDRGDCYFAKKAWNAQKAGAAAILVADDKDEPLITMDNPEESGNTDYLENITIPSALITKSFGDRLKKAIDKGDMVNVNLDWGEALPHPDERVEYEFWTNSNDECGPKCDSQIDFVKSFKGAAQVLEKKGYTEFTPHYITWYCPEAFILSKQCKSQCINHGRYCAPDPEQDFSKGYDGKDVVVQNLRQEKKYTKECAEGVIKSLGLDHKAIDKCIGDPDADEENPVLKAEQDAQIGKGSRGDVTILPTLVINNRQYRAIQTNECLENNGGCWQDKAANITACKDTFRGRVYECPVVKGVKFVGDGYTHCEASGSGRCEINNGGCWKDTKNGRTYSACTDDGCKCPDGFKGDGKHKCEDIDECKEKTACQCKECKCKNTWGSYECGCSGGLLYMREHDTCISKNGASEAGWGFLWVVFFGLVAAGIAGYAVYKYRIRRYMDSEIRAIMAQYMPLDNQGDVQSHSHHIEM</sequence>
<dbReference type="InterPro" id="IPR056858">
    <property type="entry name" value="VSR_TRX"/>
</dbReference>
<proteinExistence type="inferred from homology"/>
<dbReference type="GO" id="GO:0000139">
    <property type="term" value="C:Golgi membrane"/>
    <property type="evidence" value="ECO:0007669"/>
    <property type="project" value="UniProtKB-SubCell"/>
</dbReference>
<protein>
    <recommendedName>
        <fullName evidence="20">EGF-like calcium-binding domain-containing protein</fullName>
    </recommendedName>
</protein>
<evidence type="ECO:0000256" key="2">
    <source>
        <dbReference type="ARBA" id="ARBA00007038"/>
    </source>
</evidence>
<keyword evidence="6 19" id="KW-0732">Signal</keyword>
<dbReference type="InterPro" id="IPR001881">
    <property type="entry name" value="EGF-like_Ca-bd_dom"/>
</dbReference>
<evidence type="ECO:0000256" key="3">
    <source>
        <dbReference type="ARBA" id="ARBA00022448"/>
    </source>
</evidence>
<dbReference type="GO" id="GO:0030665">
    <property type="term" value="C:clathrin-coated vesicle membrane"/>
    <property type="evidence" value="ECO:0007669"/>
    <property type="project" value="UniProtKB-SubCell"/>
</dbReference>
<evidence type="ECO:0000256" key="12">
    <source>
        <dbReference type="ARBA" id="ARBA00023136"/>
    </source>
</evidence>
<dbReference type="Pfam" id="PF02225">
    <property type="entry name" value="PA"/>
    <property type="match status" value="1"/>
</dbReference>
<comment type="caution">
    <text evidence="21">The sequence shown here is derived from an EMBL/GenBank/DDBJ whole genome shotgun (WGS) entry which is preliminary data.</text>
</comment>
<evidence type="ECO:0000256" key="6">
    <source>
        <dbReference type="ARBA" id="ARBA00022729"/>
    </source>
</evidence>
<keyword evidence="11" id="KW-0333">Golgi apparatus</keyword>
<evidence type="ECO:0000256" key="16">
    <source>
        <dbReference type="ARBA" id="ARBA00029430"/>
    </source>
</evidence>
<evidence type="ECO:0000256" key="5">
    <source>
        <dbReference type="ARBA" id="ARBA00022692"/>
    </source>
</evidence>
<name>A0A811QRT2_9POAL</name>
<reference evidence="21" key="1">
    <citation type="submission" date="2020-10" db="EMBL/GenBank/DDBJ databases">
        <authorList>
            <person name="Han B."/>
            <person name="Lu T."/>
            <person name="Zhao Q."/>
            <person name="Huang X."/>
            <person name="Zhao Y."/>
        </authorList>
    </citation>
    <scope>NUCLEOTIDE SEQUENCE</scope>
</reference>
<dbReference type="InterPro" id="IPR018097">
    <property type="entry name" value="EGF_Ca-bd_CS"/>
</dbReference>
<keyword evidence="8" id="KW-0106">Calcium</keyword>
<organism evidence="21 22">
    <name type="scientific">Miscanthus lutarioriparius</name>
    <dbReference type="NCBI Taxonomy" id="422564"/>
    <lineage>
        <taxon>Eukaryota</taxon>
        <taxon>Viridiplantae</taxon>
        <taxon>Streptophyta</taxon>
        <taxon>Embryophyta</taxon>
        <taxon>Tracheophyta</taxon>
        <taxon>Spermatophyta</taxon>
        <taxon>Magnoliopsida</taxon>
        <taxon>Liliopsida</taxon>
        <taxon>Poales</taxon>
        <taxon>Poaceae</taxon>
        <taxon>PACMAD clade</taxon>
        <taxon>Panicoideae</taxon>
        <taxon>Andropogonodae</taxon>
        <taxon>Andropogoneae</taxon>
        <taxon>Saccharinae</taxon>
        <taxon>Miscanthus</taxon>
    </lineage>
</organism>
<feature type="chain" id="PRO_5032434083" description="EGF-like calcium-binding domain-containing protein" evidence="19">
    <location>
        <begin position="26"/>
        <end position="566"/>
    </location>
</feature>
<dbReference type="EMBL" id="CAJGYO010000010">
    <property type="protein sequence ID" value="CAD6258691.1"/>
    <property type="molecule type" value="Genomic_DNA"/>
</dbReference>
<evidence type="ECO:0000256" key="19">
    <source>
        <dbReference type="SAM" id="SignalP"/>
    </source>
</evidence>
<evidence type="ECO:0000256" key="11">
    <source>
        <dbReference type="ARBA" id="ARBA00023034"/>
    </source>
</evidence>
<dbReference type="InterPro" id="IPR046450">
    <property type="entry name" value="PA_dom_sf"/>
</dbReference>
<evidence type="ECO:0000256" key="14">
    <source>
        <dbReference type="ARBA" id="ARBA00023180"/>
    </source>
</evidence>
<keyword evidence="22" id="KW-1185">Reference proteome</keyword>
<evidence type="ECO:0000259" key="20">
    <source>
        <dbReference type="SMART" id="SM00179"/>
    </source>
</evidence>
<keyword evidence="10 18" id="KW-1133">Transmembrane helix</keyword>
<dbReference type="SMART" id="SM00179">
    <property type="entry name" value="EGF_CA"/>
    <property type="match status" value="1"/>
</dbReference>
<evidence type="ECO:0000256" key="9">
    <source>
        <dbReference type="ARBA" id="ARBA00022927"/>
    </source>
</evidence>
<dbReference type="PANTHER" id="PTHR22702:SF1">
    <property type="entry name" value="PROTEASE-ASSOCIATED DOMAIN-CONTAINING PROTEIN 1"/>
    <property type="match status" value="1"/>
</dbReference>
<dbReference type="CDD" id="cd00054">
    <property type="entry name" value="EGF_CA"/>
    <property type="match status" value="1"/>
</dbReference>
<evidence type="ECO:0000256" key="8">
    <source>
        <dbReference type="ARBA" id="ARBA00022837"/>
    </source>
</evidence>
<accession>A0A811QRT2</accession>
<gene>
    <name evidence="21" type="ORF">NCGR_LOCUS42159</name>
</gene>
<evidence type="ECO:0000256" key="10">
    <source>
        <dbReference type="ARBA" id="ARBA00022989"/>
    </source>
</evidence>
<dbReference type="OrthoDB" id="10045365at2759"/>
<dbReference type="Pfam" id="PF25011">
    <property type="entry name" value="VSR_TRX"/>
    <property type="match status" value="1"/>
</dbReference>
<evidence type="ECO:0000256" key="7">
    <source>
        <dbReference type="ARBA" id="ARBA00022737"/>
    </source>
</evidence>
<keyword evidence="5 18" id="KW-0812">Transmembrane</keyword>
<feature type="domain" description="EGF-like calcium-binding" evidence="20">
    <location>
        <begin position="456"/>
        <end position="498"/>
    </location>
</feature>
<dbReference type="FunFam" id="3.50.30.30:FF:000001">
    <property type="entry name" value="Vacuolar-sorting receptor 1"/>
    <property type="match status" value="1"/>
</dbReference>
<keyword evidence="9" id="KW-0653">Protein transport</keyword>
<dbReference type="Gene3D" id="3.50.30.30">
    <property type="match status" value="1"/>
</dbReference>
<dbReference type="PANTHER" id="PTHR22702">
    <property type="entry name" value="PROTEASE-ASSOCIATED DOMAIN-CONTAINING PROTEIN"/>
    <property type="match status" value="1"/>
</dbReference>
<dbReference type="Gene3D" id="2.90.20.10">
    <property type="entry name" value="Plasmodium vivax P25 domain"/>
    <property type="match status" value="1"/>
</dbReference>
<keyword evidence="13" id="KW-1015">Disulfide bond</keyword>
<evidence type="ECO:0000256" key="18">
    <source>
        <dbReference type="SAM" id="Phobius"/>
    </source>
</evidence>
<dbReference type="PROSITE" id="PS01187">
    <property type="entry name" value="EGF_CA"/>
    <property type="match status" value="1"/>
</dbReference>
<dbReference type="Proteomes" id="UP000604825">
    <property type="component" value="Unassembled WGS sequence"/>
</dbReference>
<evidence type="ECO:0000313" key="21">
    <source>
        <dbReference type="EMBL" id="CAD6258691.1"/>
    </source>
</evidence>
<evidence type="ECO:0000256" key="15">
    <source>
        <dbReference type="ARBA" id="ARBA00023329"/>
    </source>
</evidence>
<keyword evidence="12 18" id="KW-0472">Membrane</keyword>
<evidence type="ECO:0000313" key="22">
    <source>
        <dbReference type="Proteomes" id="UP000604825"/>
    </source>
</evidence>
<keyword evidence="7" id="KW-0677">Repeat</keyword>
<feature type="transmembrane region" description="Helical" evidence="18">
    <location>
        <begin position="506"/>
        <end position="529"/>
    </location>
</feature>
<dbReference type="GO" id="GO:0005509">
    <property type="term" value="F:calcium ion binding"/>
    <property type="evidence" value="ECO:0007669"/>
    <property type="project" value="InterPro"/>
</dbReference>
<dbReference type="GO" id="GO:0015031">
    <property type="term" value="P:protein transport"/>
    <property type="evidence" value="ECO:0007669"/>
    <property type="project" value="UniProtKB-KW"/>
</dbReference>
<dbReference type="SUPFAM" id="SSF52025">
    <property type="entry name" value="PA domain"/>
    <property type="match status" value="1"/>
</dbReference>
<comment type="subcellular location">
    <subcellularLocation>
        <location evidence="16">Cytoplasmic vesicle</location>
        <location evidence="16">Clathrin-coated vesicle membrane</location>
        <topology evidence="16">Single-pass type I membrane protein</topology>
    </subcellularLocation>
    <subcellularLocation>
        <location evidence="1">Golgi apparatus membrane</location>
        <topology evidence="1">Single-pass type I membrane protein</topology>
    </subcellularLocation>
    <subcellularLocation>
        <location evidence="17">Prevacuolar compartment membrane</location>
        <topology evidence="17">Single-pass type I membrane protein</topology>
    </subcellularLocation>
</comment>
<feature type="signal peptide" evidence="19">
    <location>
        <begin position="1"/>
        <end position="25"/>
    </location>
</feature>
<evidence type="ECO:0000256" key="1">
    <source>
        <dbReference type="ARBA" id="ARBA00004614"/>
    </source>
</evidence>
<comment type="similarity">
    <text evidence="2">Belongs to the VSR (BP-80) family.</text>
</comment>
<dbReference type="InterPro" id="IPR003137">
    <property type="entry name" value="PA_domain"/>
</dbReference>
<keyword evidence="15" id="KW-0968">Cytoplasmic vesicle</keyword>
<keyword evidence="3" id="KW-0813">Transport</keyword>
<evidence type="ECO:0000256" key="4">
    <source>
        <dbReference type="ARBA" id="ARBA00022536"/>
    </source>
</evidence>
<evidence type="ECO:0000256" key="13">
    <source>
        <dbReference type="ARBA" id="ARBA00023157"/>
    </source>
</evidence>
<dbReference type="PROSITE" id="PS51257">
    <property type="entry name" value="PROKAR_LIPOPROTEIN"/>
    <property type="match status" value="1"/>
</dbReference>
<evidence type="ECO:0000256" key="17">
    <source>
        <dbReference type="ARBA" id="ARBA00043947"/>
    </source>
</evidence>
<dbReference type="AlphaFoldDB" id="A0A811QRT2"/>
<dbReference type="CDD" id="cd02125">
    <property type="entry name" value="PA_VSR"/>
    <property type="match status" value="1"/>
</dbReference>
<keyword evidence="14" id="KW-0325">Glycoprotein</keyword>